<reference evidence="1 2" key="1">
    <citation type="submission" date="2020-07" db="EMBL/GenBank/DDBJ databases">
        <authorList>
            <person name="Xu S."/>
            <person name="Li A."/>
        </authorList>
    </citation>
    <scope>NUCLEOTIDE SEQUENCE [LARGE SCALE GENOMIC DNA]</scope>
    <source>
        <strain evidence="1 2">SG-8</strain>
    </source>
</reference>
<evidence type="ECO:0000313" key="1">
    <source>
        <dbReference type="EMBL" id="MBB1087695.1"/>
    </source>
</evidence>
<sequence>MAGRRHHYLPRFIQRPFAFRQKGKHFYVHAHHRAHGAYGTNVMELGQELDFYGGPEDTSLDDTMTAGEKQLAITVNRLNSDGPVDPEAIASLICALGIRTKSMRTALTSMFPVLLQAGRARLLDGKRLQVELAKSLHDPKKRRQLIYEQIRKDHGHLGREQQAKFYALMLPKWKILVQENEQRMLAEARVWIEMGLDRLQGEATAVANKAFLDALAKGPESPIRAQRMVDEMGFDTWDAPNGESFILGDCGPVAVFTDGKPRLALGAIDNDVEMAKVFLPISPTRCIVGLRPPTANELSVDDLNKISAALSHEFFVSDQADNPSLAILRQTIGSLVPIATEEEMSQLLAEDGRDR</sequence>
<name>A0A7W3U300_9GAMM</name>
<protein>
    <submittedName>
        <fullName evidence="1">DUF4238 domain-containing protein</fullName>
    </submittedName>
</protein>
<proteinExistence type="predicted"/>
<comment type="caution">
    <text evidence="1">The sequence shown here is derived from an EMBL/GenBank/DDBJ whole genome shotgun (WGS) entry which is preliminary data.</text>
</comment>
<dbReference type="RefSeq" id="WP_182668455.1">
    <property type="nucleotide sequence ID" value="NZ_JACHTE010000002.1"/>
</dbReference>
<dbReference type="Pfam" id="PF14022">
    <property type="entry name" value="DUF4238"/>
    <property type="match status" value="1"/>
</dbReference>
<organism evidence="1 2">
    <name type="scientific">Marilutibacter penaei</name>
    <dbReference type="NCBI Taxonomy" id="2759900"/>
    <lineage>
        <taxon>Bacteria</taxon>
        <taxon>Pseudomonadati</taxon>
        <taxon>Pseudomonadota</taxon>
        <taxon>Gammaproteobacteria</taxon>
        <taxon>Lysobacterales</taxon>
        <taxon>Lysobacteraceae</taxon>
        <taxon>Marilutibacter</taxon>
    </lineage>
</organism>
<dbReference type="AlphaFoldDB" id="A0A7W3U300"/>
<evidence type="ECO:0000313" key="2">
    <source>
        <dbReference type="Proteomes" id="UP000552587"/>
    </source>
</evidence>
<dbReference type="EMBL" id="JACHTE010000002">
    <property type="protein sequence ID" value="MBB1087695.1"/>
    <property type="molecule type" value="Genomic_DNA"/>
</dbReference>
<dbReference type="Proteomes" id="UP000552587">
    <property type="component" value="Unassembled WGS sequence"/>
</dbReference>
<keyword evidence="2" id="KW-1185">Reference proteome</keyword>
<accession>A0A7W3U300</accession>
<dbReference type="InterPro" id="IPR025332">
    <property type="entry name" value="DUF4238"/>
</dbReference>
<gene>
    <name evidence="1" type="ORF">H4F99_04240</name>
</gene>